<organism evidence="4">
    <name type="scientific">Gongylonema pulchrum</name>
    <dbReference type="NCBI Taxonomy" id="637853"/>
    <lineage>
        <taxon>Eukaryota</taxon>
        <taxon>Metazoa</taxon>
        <taxon>Ecdysozoa</taxon>
        <taxon>Nematoda</taxon>
        <taxon>Chromadorea</taxon>
        <taxon>Rhabditida</taxon>
        <taxon>Spirurina</taxon>
        <taxon>Spiruromorpha</taxon>
        <taxon>Spiruroidea</taxon>
        <taxon>Gongylonematidae</taxon>
        <taxon>Gongylonema</taxon>
    </lineage>
</organism>
<evidence type="ECO:0000313" key="4">
    <source>
        <dbReference type="WBParaSite" id="GPUH_0002299101-mRNA-1"/>
    </source>
</evidence>
<dbReference type="EMBL" id="UYRT01096424">
    <property type="protein sequence ID" value="VDN40788.1"/>
    <property type="molecule type" value="Genomic_DNA"/>
</dbReference>
<accession>A0A183EPS2</accession>
<sequence length="193" mass="21542">MRRMTITSCSTVSTMITIGSAASDSCAGDAGVPHNVRASFVSEATIQFTWEKPQCDESYGPIDGYEYTFWNVETDTQPQTASYIGRNTVALNDLEPGSRYAFRVRSRAGHGHSSWSDIVHAETEAHSGSLGKLYRKISNSFTGKADSQYQHRHRHRYRPQLTKNNTLLAQLSATPTLLLQRVKRQQKSQITGN</sequence>
<dbReference type="InterPro" id="IPR013783">
    <property type="entry name" value="Ig-like_fold"/>
</dbReference>
<dbReference type="Proteomes" id="UP000271098">
    <property type="component" value="Unassembled WGS sequence"/>
</dbReference>
<reference evidence="2 3" key="2">
    <citation type="submission" date="2018-11" db="EMBL/GenBank/DDBJ databases">
        <authorList>
            <consortium name="Pathogen Informatics"/>
        </authorList>
    </citation>
    <scope>NUCLEOTIDE SEQUENCE [LARGE SCALE GENOMIC DNA]</scope>
</reference>
<dbReference type="PROSITE" id="PS50853">
    <property type="entry name" value="FN3"/>
    <property type="match status" value="1"/>
</dbReference>
<dbReference type="Gene3D" id="2.60.40.10">
    <property type="entry name" value="Immunoglobulins"/>
    <property type="match status" value="1"/>
</dbReference>
<keyword evidence="3" id="KW-1185">Reference proteome</keyword>
<dbReference type="InterPro" id="IPR036116">
    <property type="entry name" value="FN3_sf"/>
</dbReference>
<dbReference type="OrthoDB" id="5783564at2759"/>
<proteinExistence type="predicted"/>
<name>A0A183EPS2_9BILA</name>
<dbReference type="SUPFAM" id="SSF49265">
    <property type="entry name" value="Fibronectin type III"/>
    <property type="match status" value="1"/>
</dbReference>
<dbReference type="CDD" id="cd00063">
    <property type="entry name" value="FN3"/>
    <property type="match status" value="1"/>
</dbReference>
<evidence type="ECO:0000259" key="1">
    <source>
        <dbReference type="PROSITE" id="PS50853"/>
    </source>
</evidence>
<dbReference type="WBParaSite" id="GPUH_0002299101-mRNA-1">
    <property type="protein sequence ID" value="GPUH_0002299101-mRNA-1"/>
    <property type="gene ID" value="GPUH_0002299101"/>
</dbReference>
<dbReference type="Pfam" id="PF00041">
    <property type="entry name" value="fn3"/>
    <property type="match status" value="1"/>
</dbReference>
<dbReference type="SMART" id="SM00060">
    <property type="entry name" value="FN3"/>
    <property type="match status" value="1"/>
</dbReference>
<dbReference type="InterPro" id="IPR003961">
    <property type="entry name" value="FN3_dom"/>
</dbReference>
<dbReference type="AlphaFoldDB" id="A0A183EPS2"/>
<protein>
    <submittedName>
        <fullName evidence="4">Fibronectin type-III domain-containing protein</fullName>
    </submittedName>
</protein>
<feature type="domain" description="Fibronectin type-III" evidence="1">
    <location>
        <begin position="32"/>
        <end position="126"/>
    </location>
</feature>
<evidence type="ECO:0000313" key="2">
    <source>
        <dbReference type="EMBL" id="VDN40788.1"/>
    </source>
</evidence>
<reference evidence="4" key="1">
    <citation type="submission" date="2016-06" db="UniProtKB">
        <authorList>
            <consortium name="WormBaseParasite"/>
        </authorList>
    </citation>
    <scope>IDENTIFICATION</scope>
</reference>
<gene>
    <name evidence="2" type="ORF">GPUH_LOCUS22964</name>
</gene>
<evidence type="ECO:0000313" key="3">
    <source>
        <dbReference type="Proteomes" id="UP000271098"/>
    </source>
</evidence>